<evidence type="ECO:0008006" key="6">
    <source>
        <dbReference type="Google" id="ProtNLM"/>
    </source>
</evidence>
<name>A0A518INN4_9BACT</name>
<dbReference type="SUPFAM" id="SSF53756">
    <property type="entry name" value="UDP-Glycosyltransferase/glycogen phosphorylase"/>
    <property type="match status" value="1"/>
</dbReference>
<sequence length="347" mass="39095">MRFLFVVSGRDVPSTRFRILPYLPLLESAGHRCDVAYSFPQKYDHFGAIGWRLSQRLKRTVRHWHCLLASRRNYDAIVIEREVFDDDSSDIEAKLRKATQRLVLDLDDGVFLRHEAKFDRVAKMCDVAIAGNRWLADYLASRTPQIEQIPTCVRLADYPLRPAAAQRATTPQIGWIGTTHNVPFLQEAAPALRTVARTIPLQLVVVAPSDERLREVDLAGVDVRFRKWDPRTEVEMIRDMDIGIMPLSSEEPWMKYKCGLKLIQYLAVGIPGIAAPVGVNDEIMAGNAVGRAASNDAQWQAALEELIGDIQLRQQLGTAGRALVEQKYSIEGNWRRLEAILTGAPAQ</sequence>
<proteinExistence type="inferred from homology"/>
<evidence type="ECO:0000256" key="3">
    <source>
        <dbReference type="ARBA" id="ARBA00022679"/>
    </source>
</evidence>
<keyword evidence="5" id="KW-1185">Reference proteome</keyword>
<dbReference type="RefSeq" id="WP_197452993.1">
    <property type="nucleotide sequence ID" value="NZ_CP036318.1"/>
</dbReference>
<dbReference type="PANTHER" id="PTHR12526:SF640">
    <property type="entry name" value="COLANIC ACID BIOSYNTHESIS GLYCOSYLTRANSFERASE WCAL-RELATED"/>
    <property type="match status" value="1"/>
</dbReference>
<evidence type="ECO:0000256" key="2">
    <source>
        <dbReference type="ARBA" id="ARBA00022676"/>
    </source>
</evidence>
<gene>
    <name evidence="4" type="ORF">Mal33_06610</name>
</gene>
<keyword evidence="3" id="KW-0808">Transferase</keyword>
<protein>
    <recommendedName>
        <fullName evidence="6">Glycosyl transferases group 1</fullName>
    </recommendedName>
</protein>
<evidence type="ECO:0000256" key="1">
    <source>
        <dbReference type="ARBA" id="ARBA00009481"/>
    </source>
</evidence>
<dbReference type="Gene3D" id="3.40.50.2000">
    <property type="entry name" value="Glycogen Phosphorylase B"/>
    <property type="match status" value="1"/>
</dbReference>
<dbReference type="Proteomes" id="UP000316770">
    <property type="component" value="Chromosome"/>
</dbReference>
<reference evidence="4 5" key="1">
    <citation type="submission" date="2019-02" db="EMBL/GenBank/DDBJ databases">
        <title>Deep-cultivation of Planctomycetes and their phenomic and genomic characterization uncovers novel biology.</title>
        <authorList>
            <person name="Wiegand S."/>
            <person name="Jogler M."/>
            <person name="Boedeker C."/>
            <person name="Pinto D."/>
            <person name="Vollmers J."/>
            <person name="Rivas-Marin E."/>
            <person name="Kohn T."/>
            <person name="Peeters S.H."/>
            <person name="Heuer A."/>
            <person name="Rast P."/>
            <person name="Oberbeckmann S."/>
            <person name="Bunk B."/>
            <person name="Jeske O."/>
            <person name="Meyerdierks A."/>
            <person name="Storesund J.E."/>
            <person name="Kallscheuer N."/>
            <person name="Luecker S."/>
            <person name="Lage O.M."/>
            <person name="Pohl T."/>
            <person name="Merkel B.J."/>
            <person name="Hornburger P."/>
            <person name="Mueller R.-W."/>
            <person name="Bruemmer F."/>
            <person name="Labrenz M."/>
            <person name="Spormann A.M."/>
            <person name="Op den Camp H."/>
            <person name="Overmann J."/>
            <person name="Amann R."/>
            <person name="Jetten M.S.M."/>
            <person name="Mascher T."/>
            <person name="Medema M.H."/>
            <person name="Devos D.P."/>
            <person name="Kaster A.-K."/>
            <person name="Ovreas L."/>
            <person name="Rohde M."/>
            <person name="Galperin M.Y."/>
            <person name="Jogler C."/>
        </authorList>
    </citation>
    <scope>NUCLEOTIDE SEQUENCE [LARGE SCALE GENOMIC DNA]</scope>
    <source>
        <strain evidence="4 5">Mal33</strain>
    </source>
</reference>
<organism evidence="4 5">
    <name type="scientific">Rosistilla oblonga</name>
    <dbReference type="NCBI Taxonomy" id="2527990"/>
    <lineage>
        <taxon>Bacteria</taxon>
        <taxon>Pseudomonadati</taxon>
        <taxon>Planctomycetota</taxon>
        <taxon>Planctomycetia</taxon>
        <taxon>Pirellulales</taxon>
        <taxon>Pirellulaceae</taxon>
        <taxon>Rosistilla</taxon>
    </lineage>
</organism>
<dbReference type="Pfam" id="PF13692">
    <property type="entry name" value="Glyco_trans_1_4"/>
    <property type="match status" value="1"/>
</dbReference>
<dbReference type="AlphaFoldDB" id="A0A518INN4"/>
<keyword evidence="2" id="KW-0328">Glycosyltransferase</keyword>
<accession>A0A518INN4</accession>
<evidence type="ECO:0000313" key="4">
    <source>
        <dbReference type="EMBL" id="QDV54704.1"/>
    </source>
</evidence>
<dbReference type="GO" id="GO:0016757">
    <property type="term" value="F:glycosyltransferase activity"/>
    <property type="evidence" value="ECO:0007669"/>
    <property type="project" value="UniProtKB-KW"/>
</dbReference>
<dbReference type="PANTHER" id="PTHR12526">
    <property type="entry name" value="GLYCOSYLTRANSFERASE"/>
    <property type="match status" value="1"/>
</dbReference>
<comment type="similarity">
    <text evidence="1">Belongs to the glycosyltransferase group 1 family. Glycosyltransferase 4 subfamily.</text>
</comment>
<evidence type="ECO:0000313" key="5">
    <source>
        <dbReference type="Proteomes" id="UP000316770"/>
    </source>
</evidence>
<dbReference type="EMBL" id="CP036318">
    <property type="protein sequence ID" value="QDV54704.1"/>
    <property type="molecule type" value="Genomic_DNA"/>
</dbReference>